<dbReference type="Proteomes" id="UP001066276">
    <property type="component" value="Chromosome 8"/>
</dbReference>
<keyword evidence="3" id="KW-1185">Reference proteome</keyword>
<accession>A0AAV7NXB4</accession>
<feature type="compositionally biased region" description="Low complexity" evidence="1">
    <location>
        <begin position="65"/>
        <end position="77"/>
    </location>
</feature>
<dbReference type="EMBL" id="JANPWB010000012">
    <property type="protein sequence ID" value="KAJ1120541.1"/>
    <property type="molecule type" value="Genomic_DNA"/>
</dbReference>
<reference evidence="2" key="1">
    <citation type="journal article" date="2022" name="bioRxiv">
        <title>Sequencing and chromosome-scale assembly of the giantPleurodeles waltlgenome.</title>
        <authorList>
            <person name="Brown T."/>
            <person name="Elewa A."/>
            <person name="Iarovenko S."/>
            <person name="Subramanian E."/>
            <person name="Araus A.J."/>
            <person name="Petzold A."/>
            <person name="Susuki M."/>
            <person name="Suzuki K.-i.T."/>
            <person name="Hayashi T."/>
            <person name="Toyoda A."/>
            <person name="Oliveira C."/>
            <person name="Osipova E."/>
            <person name="Leigh N.D."/>
            <person name="Simon A."/>
            <person name="Yun M.H."/>
        </authorList>
    </citation>
    <scope>NUCLEOTIDE SEQUENCE</scope>
    <source>
        <strain evidence="2">20211129_DDA</strain>
        <tissue evidence="2">Liver</tissue>
    </source>
</reference>
<proteinExistence type="predicted"/>
<feature type="region of interest" description="Disordered" evidence="1">
    <location>
        <begin position="1"/>
        <end position="43"/>
    </location>
</feature>
<comment type="caution">
    <text evidence="2">The sequence shown here is derived from an EMBL/GenBank/DDBJ whole genome shotgun (WGS) entry which is preliminary data.</text>
</comment>
<evidence type="ECO:0000313" key="2">
    <source>
        <dbReference type="EMBL" id="KAJ1120541.1"/>
    </source>
</evidence>
<organism evidence="2 3">
    <name type="scientific">Pleurodeles waltl</name>
    <name type="common">Iberian ribbed newt</name>
    <dbReference type="NCBI Taxonomy" id="8319"/>
    <lineage>
        <taxon>Eukaryota</taxon>
        <taxon>Metazoa</taxon>
        <taxon>Chordata</taxon>
        <taxon>Craniata</taxon>
        <taxon>Vertebrata</taxon>
        <taxon>Euteleostomi</taxon>
        <taxon>Amphibia</taxon>
        <taxon>Batrachia</taxon>
        <taxon>Caudata</taxon>
        <taxon>Salamandroidea</taxon>
        <taxon>Salamandridae</taxon>
        <taxon>Pleurodelinae</taxon>
        <taxon>Pleurodeles</taxon>
    </lineage>
</organism>
<sequence>MPSTSCPALPASPGARHSSTSPHVGGSPWTSLREPGSAAPRAAQPHLRVPLVLVAVAAPHGGAAWAARELPQQQHQHPPGPPTAPLAGGQHHMTSPGCRDNNQRRNFRLRSAVA</sequence>
<evidence type="ECO:0000313" key="3">
    <source>
        <dbReference type="Proteomes" id="UP001066276"/>
    </source>
</evidence>
<protein>
    <submittedName>
        <fullName evidence="2">Uncharacterized protein</fullName>
    </submittedName>
</protein>
<dbReference type="AlphaFoldDB" id="A0AAV7NXB4"/>
<name>A0AAV7NXB4_PLEWA</name>
<gene>
    <name evidence="2" type="ORF">NDU88_008706</name>
</gene>
<evidence type="ECO:0000256" key="1">
    <source>
        <dbReference type="SAM" id="MobiDB-lite"/>
    </source>
</evidence>
<feature type="region of interest" description="Disordered" evidence="1">
    <location>
        <begin position="65"/>
        <end position="114"/>
    </location>
</feature>